<feature type="transmembrane region" description="Helical" evidence="1">
    <location>
        <begin position="227"/>
        <end position="246"/>
    </location>
</feature>
<evidence type="ECO:0000313" key="3">
    <source>
        <dbReference type="Proteomes" id="UP000001318"/>
    </source>
</evidence>
<name>B0RDW1_CLASE</name>
<dbReference type="EMBL" id="AM849034">
    <property type="protein sequence ID" value="CAQ00754.1"/>
    <property type="molecule type" value="Genomic_DNA"/>
</dbReference>
<feature type="transmembrane region" description="Helical" evidence="1">
    <location>
        <begin position="155"/>
        <end position="172"/>
    </location>
</feature>
<feature type="transmembrane region" description="Helical" evidence="1">
    <location>
        <begin position="351"/>
        <end position="367"/>
    </location>
</feature>
<protein>
    <submittedName>
        <fullName evidence="2">Integral membrane protein</fullName>
    </submittedName>
</protein>
<dbReference type="AlphaFoldDB" id="B0RDW1"/>
<dbReference type="HOGENOM" id="CLU_021958_0_0_11"/>
<evidence type="ECO:0000256" key="1">
    <source>
        <dbReference type="SAM" id="Phobius"/>
    </source>
</evidence>
<feature type="transmembrane region" description="Helical" evidence="1">
    <location>
        <begin position="12"/>
        <end position="32"/>
    </location>
</feature>
<feature type="transmembrane region" description="Helical" evidence="1">
    <location>
        <begin position="443"/>
        <end position="460"/>
    </location>
</feature>
<feature type="transmembrane region" description="Helical" evidence="1">
    <location>
        <begin position="184"/>
        <end position="207"/>
    </location>
</feature>
<dbReference type="eggNOG" id="COG4485">
    <property type="taxonomic scope" value="Bacteria"/>
</dbReference>
<keyword evidence="1" id="KW-0812">Transmembrane</keyword>
<accession>B0RDW1</accession>
<feature type="transmembrane region" description="Helical" evidence="1">
    <location>
        <begin position="325"/>
        <end position="345"/>
    </location>
</feature>
<organism evidence="2 3">
    <name type="scientific">Clavibacter sepedonicus</name>
    <name type="common">Clavibacter michiganensis subsp. sepedonicus</name>
    <dbReference type="NCBI Taxonomy" id="31964"/>
    <lineage>
        <taxon>Bacteria</taxon>
        <taxon>Bacillati</taxon>
        <taxon>Actinomycetota</taxon>
        <taxon>Actinomycetes</taxon>
        <taxon>Micrococcales</taxon>
        <taxon>Microbacteriaceae</taxon>
        <taxon>Clavibacter</taxon>
    </lineage>
</organism>
<proteinExistence type="predicted"/>
<dbReference type="STRING" id="31964.CMS0634"/>
<reference evidence="2 3" key="1">
    <citation type="journal article" date="2008" name="J. Bacteriol.">
        <title>Genome of the actinomycete plant pathogen Clavibacter michiganensis subsp. sepedonicus suggests recent niche adaptation.</title>
        <authorList>
            <person name="Bentley S.D."/>
            <person name="Corton C."/>
            <person name="Brown S.E."/>
            <person name="Barron A."/>
            <person name="Clark L."/>
            <person name="Doggett J."/>
            <person name="Harris B."/>
            <person name="Ormond D."/>
            <person name="Quail M.A."/>
            <person name="May G."/>
            <person name="Francis D."/>
            <person name="Knudson D."/>
            <person name="Parkhill J."/>
            <person name="Ishimaru C.A."/>
        </authorList>
    </citation>
    <scope>NUCLEOTIDE SEQUENCE [LARGE SCALE GENOMIC DNA]</scope>
    <source>
        <strain evidence="3">ATCC 33113 / DSM 20744 / JCM 9667 / LMG 2889 / ICMP 2535 / C-1</strain>
    </source>
</reference>
<sequence>MWRNQLNVSKRVVWPLVVVVGVLVGAVIPLLVEPGYYFVDDSQSGLFGQWYEIGNRVLAGQWALVVPQVWQSGNYLAEGAWGLFSPVLWLIGVGSHQLADAALYVTLVKLVFLVVAGLGAQLLARTFGIPRSWAAVTGIAAPLAGFTLYMDAPSWANGLMAYCLWPLAWALARRTVLLGRSAVPAVLVGATLIGFSYAAATIFLGLVLGSTLFEAWRLKRPGMVLRAFWLSVSLGSFAVVVHLPGLLTAPVTGRTDGIINTGLLTVNLSGLFTSSTPVGSPQIYIFDRYFPLVPMLYIAWFLPLLAFVDWAALMRLLRSRTRRGIVVVLVAATIGVLLPSDFAVFRFPVRMMPYLTLAVLLITALALSRARIARLSRRRVLFAVGFVLASSALTDSQTPAYWKVIVLAGLASVAGVLLAAHVIHRRQGPAAASASAPISRDGVTRSLAVLAIAGTLLFLIPQHVAHPSSPLRNYDVPADVADYQRQLAGAEGDVLVIGTVADDAAERKQWADTLVANLWYVNPANVQNAYSSVYFPAYQDTLCMAYNGYTCYQLFSRLFTVEPQTGEQYVDLLSVSSIQLIKESFPTDADWSRVPDGWHVASDTSLTRLLVRDEPLPTAGGVVWESDGTRVTEVDRDDSGVRFRVDAVPSDGGSVALSRIPWPGYAASEGEVEKRPIAGFLTRVDLDGVRPGDVVDVTFRSPGWQVQSVAGLLVLIGLGVIEVHRFRGRCRRSASTSSRPAGVRA</sequence>
<keyword evidence="1" id="KW-0472">Membrane</keyword>
<evidence type="ECO:0000313" key="2">
    <source>
        <dbReference type="EMBL" id="CAQ00754.1"/>
    </source>
</evidence>
<gene>
    <name evidence="2" type="ordered locus">CMS0634</name>
</gene>
<dbReference type="KEGG" id="cms:CMS0634"/>
<feature type="transmembrane region" description="Helical" evidence="1">
    <location>
        <begin position="400"/>
        <end position="423"/>
    </location>
</feature>
<keyword evidence="1" id="KW-1133">Transmembrane helix</keyword>
<feature type="transmembrane region" description="Helical" evidence="1">
    <location>
        <begin position="132"/>
        <end position="149"/>
    </location>
</feature>
<keyword evidence="3" id="KW-1185">Reference proteome</keyword>
<feature type="transmembrane region" description="Helical" evidence="1">
    <location>
        <begin position="101"/>
        <end position="120"/>
    </location>
</feature>
<feature type="transmembrane region" description="Helical" evidence="1">
    <location>
        <begin position="295"/>
        <end position="313"/>
    </location>
</feature>
<feature type="transmembrane region" description="Helical" evidence="1">
    <location>
        <begin position="379"/>
        <end position="394"/>
    </location>
</feature>
<feature type="transmembrane region" description="Helical" evidence="1">
    <location>
        <begin position="258"/>
        <end position="275"/>
    </location>
</feature>
<dbReference type="Proteomes" id="UP000001318">
    <property type="component" value="Chromosome"/>
</dbReference>